<reference evidence="6 7" key="1">
    <citation type="journal article" date="2023" name="G3 (Bethesda)">
        <title>A chromosome-length genome assembly and annotation of blackberry (Rubus argutus, cv. 'Hillquist').</title>
        <authorList>
            <person name="Bruna T."/>
            <person name="Aryal R."/>
            <person name="Dudchenko O."/>
            <person name="Sargent D.J."/>
            <person name="Mead D."/>
            <person name="Buti M."/>
            <person name="Cavallini A."/>
            <person name="Hytonen T."/>
            <person name="Andres J."/>
            <person name="Pham M."/>
            <person name="Weisz D."/>
            <person name="Mascagni F."/>
            <person name="Usai G."/>
            <person name="Natali L."/>
            <person name="Bassil N."/>
            <person name="Fernandez G.E."/>
            <person name="Lomsadze A."/>
            <person name="Armour M."/>
            <person name="Olukolu B."/>
            <person name="Poorten T."/>
            <person name="Britton C."/>
            <person name="Davik J."/>
            <person name="Ashrafi H."/>
            <person name="Aiden E.L."/>
            <person name="Borodovsky M."/>
            <person name="Worthington M."/>
        </authorList>
    </citation>
    <scope>NUCLEOTIDE SEQUENCE [LARGE SCALE GENOMIC DNA]</scope>
    <source>
        <strain evidence="6">PI 553951</strain>
    </source>
</reference>
<dbReference type="InterPro" id="IPR007749">
    <property type="entry name" value="DUF677"/>
</dbReference>
<organism evidence="6 7">
    <name type="scientific">Rubus argutus</name>
    <name type="common">Southern blackberry</name>
    <dbReference type="NCBI Taxonomy" id="59490"/>
    <lineage>
        <taxon>Eukaryota</taxon>
        <taxon>Viridiplantae</taxon>
        <taxon>Streptophyta</taxon>
        <taxon>Embryophyta</taxon>
        <taxon>Tracheophyta</taxon>
        <taxon>Spermatophyta</taxon>
        <taxon>Magnoliopsida</taxon>
        <taxon>eudicotyledons</taxon>
        <taxon>Gunneridae</taxon>
        <taxon>Pentapetalae</taxon>
        <taxon>rosids</taxon>
        <taxon>fabids</taxon>
        <taxon>Rosales</taxon>
        <taxon>Rosaceae</taxon>
        <taxon>Rosoideae</taxon>
        <taxon>Rosoideae incertae sedis</taxon>
        <taxon>Rubus</taxon>
    </lineage>
</organism>
<evidence type="ECO:0000256" key="1">
    <source>
        <dbReference type="ARBA" id="ARBA00004370"/>
    </source>
</evidence>
<dbReference type="PANTHER" id="PTHR31113:SF3">
    <property type="entry name" value="UPF0496 PROTEIN 1"/>
    <property type="match status" value="1"/>
</dbReference>
<evidence type="ECO:0000313" key="6">
    <source>
        <dbReference type="EMBL" id="KAK9942357.1"/>
    </source>
</evidence>
<accession>A0AAW1XZZ7</accession>
<evidence type="ECO:0000313" key="7">
    <source>
        <dbReference type="Proteomes" id="UP001457282"/>
    </source>
</evidence>
<gene>
    <name evidence="6" type="ORF">M0R45_008027</name>
</gene>
<dbReference type="Proteomes" id="UP001457282">
    <property type="component" value="Unassembled WGS sequence"/>
</dbReference>
<protein>
    <submittedName>
        <fullName evidence="6">Uncharacterized protein</fullName>
    </submittedName>
</protein>
<keyword evidence="3" id="KW-0812">Transmembrane</keyword>
<dbReference type="PANTHER" id="PTHR31113">
    <property type="entry name" value="UPF0496 PROTEIN 3-RELATED"/>
    <property type="match status" value="1"/>
</dbReference>
<sequence length="161" mass="18400">MLDFCSALDQFLKSARKSHFEIEQVVQQCEIETVPEGGNRYTRISEKLKSLKADAHHYVSANNLLEKIQAFQLKHREFLKKLKLEYEKLGNKERSARAWRKAVNMIFITTVAAECVTAAATLAVRRLSTCCNGYWCNYCTNNSGTRLGSLFDRTIRKTSGK</sequence>
<evidence type="ECO:0000256" key="2">
    <source>
        <dbReference type="ARBA" id="ARBA00009074"/>
    </source>
</evidence>
<evidence type="ECO:0000256" key="5">
    <source>
        <dbReference type="ARBA" id="ARBA00023136"/>
    </source>
</evidence>
<name>A0AAW1XZZ7_RUBAR</name>
<proteinExistence type="inferred from homology"/>
<evidence type="ECO:0000256" key="4">
    <source>
        <dbReference type="ARBA" id="ARBA00022989"/>
    </source>
</evidence>
<keyword evidence="5" id="KW-0472">Membrane</keyword>
<evidence type="ECO:0000256" key="3">
    <source>
        <dbReference type="ARBA" id="ARBA00022692"/>
    </source>
</evidence>
<dbReference type="EMBL" id="JBEDUW010000002">
    <property type="protein sequence ID" value="KAK9942357.1"/>
    <property type="molecule type" value="Genomic_DNA"/>
</dbReference>
<keyword evidence="4" id="KW-1133">Transmembrane helix</keyword>
<keyword evidence="7" id="KW-1185">Reference proteome</keyword>
<comment type="similarity">
    <text evidence="2">Belongs to the UPF0496 family.</text>
</comment>
<dbReference type="Pfam" id="PF05055">
    <property type="entry name" value="DUF677"/>
    <property type="match status" value="1"/>
</dbReference>
<dbReference type="AlphaFoldDB" id="A0AAW1XZZ7"/>
<dbReference type="GO" id="GO:0016020">
    <property type="term" value="C:membrane"/>
    <property type="evidence" value="ECO:0007669"/>
    <property type="project" value="UniProtKB-SubCell"/>
</dbReference>
<comment type="caution">
    <text evidence="6">The sequence shown here is derived from an EMBL/GenBank/DDBJ whole genome shotgun (WGS) entry which is preliminary data.</text>
</comment>
<comment type="subcellular location">
    <subcellularLocation>
        <location evidence="1">Membrane</location>
    </subcellularLocation>
</comment>